<keyword evidence="6" id="KW-0125">Carotenoid biosynthesis</keyword>
<dbReference type="GO" id="GO:0016117">
    <property type="term" value="P:carotenoid biosynthetic process"/>
    <property type="evidence" value="ECO:0007669"/>
    <property type="project" value="UniProtKB-KW"/>
</dbReference>
<dbReference type="Pfam" id="PF18927">
    <property type="entry name" value="CrtO"/>
    <property type="match status" value="1"/>
</dbReference>
<proteinExistence type="inferred from homology"/>
<protein>
    <recommendedName>
        <fullName evidence="12">Glycosyl-4,4'-diaponeurosporenoate acyltransferase</fullName>
    </recommendedName>
</protein>
<comment type="pathway">
    <text evidence="10">Carotenoid biosynthesis; staphyloxanthin biosynthesis; staphyloxanthin from farnesyl diphosphate: step 5/5.</text>
</comment>
<gene>
    <name evidence="14" type="ORF">NCTC11807_00463</name>
</gene>
<evidence type="ECO:0000256" key="9">
    <source>
        <dbReference type="ARBA" id="ARBA00023315"/>
    </source>
</evidence>
<dbReference type="GO" id="GO:0005886">
    <property type="term" value="C:plasma membrane"/>
    <property type="evidence" value="ECO:0007669"/>
    <property type="project" value="UniProtKB-SubCell"/>
</dbReference>
<evidence type="ECO:0000256" key="3">
    <source>
        <dbReference type="ARBA" id="ARBA00022679"/>
    </source>
</evidence>
<dbReference type="RefSeq" id="WP_232619695.1">
    <property type="nucleotide sequence ID" value="NZ_CP066042.1"/>
</dbReference>
<accession>A0A380H0M1</accession>
<keyword evidence="2" id="KW-1003">Cell membrane</keyword>
<comment type="similarity">
    <text evidence="11">Belongs to the acyltransferase CrtO family.</text>
</comment>
<evidence type="ECO:0000256" key="6">
    <source>
        <dbReference type="ARBA" id="ARBA00022746"/>
    </source>
</evidence>
<evidence type="ECO:0000256" key="4">
    <source>
        <dbReference type="ARBA" id="ARBA00022692"/>
    </source>
</evidence>
<name>A0A380H0M1_9STAP</name>
<evidence type="ECO:0000256" key="12">
    <source>
        <dbReference type="ARBA" id="ARBA00023667"/>
    </source>
</evidence>
<dbReference type="GO" id="GO:0016746">
    <property type="term" value="F:acyltransferase activity"/>
    <property type="evidence" value="ECO:0007669"/>
    <property type="project" value="UniProtKB-KW"/>
</dbReference>
<evidence type="ECO:0000313" key="14">
    <source>
        <dbReference type="EMBL" id="SUM68212.1"/>
    </source>
</evidence>
<dbReference type="AlphaFoldDB" id="A0A380H0M1"/>
<keyword evidence="4" id="KW-0812">Transmembrane</keyword>
<comment type="subcellular location">
    <subcellularLocation>
        <location evidence="1">Cell membrane</location>
        <topology evidence="1">Single-pass membrane protein</topology>
    </subcellularLocation>
</comment>
<keyword evidence="3 14" id="KW-0808">Transferase</keyword>
<sequence length="87" mass="10529">MNHNIYDKSALTHDLGNTRQLLLEMKRTEFIHWISILPVIVFIKAPKYIKVINVLYVFLSHLPIIITQRYNRPRIERLMRLMEKRGR</sequence>
<evidence type="ECO:0000256" key="10">
    <source>
        <dbReference type="ARBA" id="ARBA00023588"/>
    </source>
</evidence>
<dbReference type="EMBL" id="UHDZ01000001">
    <property type="protein sequence ID" value="SUM68212.1"/>
    <property type="molecule type" value="Genomic_DNA"/>
</dbReference>
<keyword evidence="9 14" id="KW-0012">Acyltransferase</keyword>
<evidence type="ECO:0000256" key="11">
    <source>
        <dbReference type="ARBA" id="ARBA00023603"/>
    </source>
</evidence>
<dbReference type="UniPathway" id="UPA00029">
    <property type="reaction ID" value="UER00560"/>
</dbReference>
<keyword evidence="7" id="KW-1133">Transmembrane helix</keyword>
<evidence type="ECO:0000256" key="2">
    <source>
        <dbReference type="ARBA" id="ARBA00022475"/>
    </source>
</evidence>
<evidence type="ECO:0000256" key="7">
    <source>
        <dbReference type="ARBA" id="ARBA00022989"/>
    </source>
</evidence>
<reference evidence="14 15" key="1">
    <citation type="submission" date="2018-06" db="EMBL/GenBank/DDBJ databases">
        <authorList>
            <consortium name="Pathogen Informatics"/>
            <person name="Doyle S."/>
        </authorList>
    </citation>
    <scope>NUCLEOTIDE SEQUENCE [LARGE SCALE GENOMIC DNA]</scope>
    <source>
        <strain evidence="14 15">NCTC11807</strain>
    </source>
</reference>
<dbReference type="InterPro" id="IPR044021">
    <property type="entry name" value="CrtO"/>
</dbReference>
<organism evidence="14 15">
    <name type="scientific">Staphylococcus saccharolyticus</name>
    <dbReference type="NCBI Taxonomy" id="33028"/>
    <lineage>
        <taxon>Bacteria</taxon>
        <taxon>Bacillati</taxon>
        <taxon>Bacillota</taxon>
        <taxon>Bacilli</taxon>
        <taxon>Bacillales</taxon>
        <taxon>Staphylococcaceae</taxon>
        <taxon>Staphylococcus</taxon>
    </lineage>
</organism>
<comment type="function">
    <text evidence="13">Catalyzes the acylation of glycosyl-4,4'-diaponeurosporenoate, i.e. the esterification of glucose at the C6'' position with the carboxyl group of the C(15) fatty acid 12-methyltetradecanoic acid, to yield staphyloxanthin. This is the last step in the biosynthesis of this orange pigment, present in most staphylococci strains.</text>
</comment>
<keyword evidence="5" id="KW-0732">Signal</keyword>
<dbReference type="GeneID" id="93796154"/>
<keyword evidence="15" id="KW-1185">Reference proteome</keyword>
<evidence type="ECO:0000313" key="15">
    <source>
        <dbReference type="Proteomes" id="UP000255425"/>
    </source>
</evidence>
<dbReference type="Proteomes" id="UP000255425">
    <property type="component" value="Unassembled WGS sequence"/>
</dbReference>
<keyword evidence="8" id="KW-0472">Membrane</keyword>
<evidence type="ECO:0000256" key="13">
    <source>
        <dbReference type="ARBA" id="ARBA00025324"/>
    </source>
</evidence>
<evidence type="ECO:0000256" key="1">
    <source>
        <dbReference type="ARBA" id="ARBA00004162"/>
    </source>
</evidence>
<evidence type="ECO:0000256" key="5">
    <source>
        <dbReference type="ARBA" id="ARBA00022729"/>
    </source>
</evidence>
<evidence type="ECO:0000256" key="8">
    <source>
        <dbReference type="ARBA" id="ARBA00023136"/>
    </source>
</evidence>